<reference evidence="5" key="1">
    <citation type="submission" date="2016-10" db="EMBL/GenBank/DDBJ databases">
        <authorList>
            <person name="Varghese N."/>
            <person name="Submissions S."/>
        </authorList>
    </citation>
    <scope>NUCLEOTIDE SEQUENCE [LARGE SCALE GENOMIC DNA]</scope>
    <source>
        <strain evidence="5">JCM 10271</strain>
    </source>
</reference>
<dbReference type="NCBIfam" id="NF005559">
    <property type="entry name" value="PRK07231.1"/>
    <property type="match status" value="1"/>
</dbReference>
<keyword evidence="2" id="KW-0560">Oxidoreductase</keyword>
<feature type="domain" description="Ketoreductase" evidence="3">
    <location>
        <begin position="10"/>
        <end position="203"/>
    </location>
</feature>
<dbReference type="InterPro" id="IPR020904">
    <property type="entry name" value="Sc_DH/Rdtase_CS"/>
</dbReference>
<dbReference type="Proteomes" id="UP000243106">
    <property type="component" value="Unassembled WGS sequence"/>
</dbReference>
<dbReference type="PRINTS" id="PR00081">
    <property type="entry name" value="GDHRDH"/>
</dbReference>
<dbReference type="PANTHER" id="PTHR42760">
    <property type="entry name" value="SHORT-CHAIN DEHYDROGENASES/REDUCTASES FAMILY MEMBER"/>
    <property type="match status" value="1"/>
</dbReference>
<accession>A0A1I5ZPV2</accession>
<evidence type="ECO:0000313" key="5">
    <source>
        <dbReference type="Proteomes" id="UP000243106"/>
    </source>
</evidence>
<dbReference type="InterPro" id="IPR057326">
    <property type="entry name" value="KR_dom"/>
</dbReference>
<dbReference type="InterPro" id="IPR036291">
    <property type="entry name" value="NAD(P)-bd_dom_sf"/>
</dbReference>
<comment type="similarity">
    <text evidence="1">Belongs to the short-chain dehydrogenases/reductases (SDR) family.</text>
</comment>
<dbReference type="Pfam" id="PF13561">
    <property type="entry name" value="adh_short_C2"/>
    <property type="match status" value="1"/>
</dbReference>
<evidence type="ECO:0000256" key="1">
    <source>
        <dbReference type="ARBA" id="ARBA00006484"/>
    </source>
</evidence>
<sequence length="254" mass="26161">MGTPFDLTGRRALVTGGATGIGEGIALGLAAAGADVALTYRSHAPEETTAKIEAMGRKAAAVKADFTGMDEAAAEEVTGFAADALGGLDILVNNAGIIHREDSTDMPLDEWRRVISVNLDAVWLMSQAAGRRMVAQGSGKIVIVSSVLGSQGGLRVPAYASSKHAVIGLTRALCNEWAPLGVNVNAIAPGYTATDNTQALRDDPERSKALLDRIPAGRFADPSEMAGAAVFLASDAASYCHGGVLTVDGGWLAR</sequence>
<dbReference type="STRING" id="93684.SAMN05421853_11179"/>
<keyword evidence="5" id="KW-1185">Reference proteome</keyword>
<gene>
    <name evidence="4" type="ORF">SAMN05421853_11179</name>
</gene>
<dbReference type="PANTHER" id="PTHR42760:SF5">
    <property type="entry name" value="2-DEHYDRO-3-DEOXY-D-GLUCONATE 5-DEHYDROGENASE"/>
    <property type="match status" value="1"/>
</dbReference>
<dbReference type="PRINTS" id="PR00080">
    <property type="entry name" value="SDRFAMILY"/>
</dbReference>
<evidence type="ECO:0000256" key="2">
    <source>
        <dbReference type="ARBA" id="ARBA00023002"/>
    </source>
</evidence>
<organism evidence="4 5">
    <name type="scientific">Roseivivax halotolerans</name>
    <dbReference type="NCBI Taxonomy" id="93684"/>
    <lineage>
        <taxon>Bacteria</taxon>
        <taxon>Pseudomonadati</taxon>
        <taxon>Pseudomonadota</taxon>
        <taxon>Alphaproteobacteria</taxon>
        <taxon>Rhodobacterales</taxon>
        <taxon>Roseobacteraceae</taxon>
        <taxon>Roseivivax</taxon>
    </lineage>
</organism>
<evidence type="ECO:0000259" key="3">
    <source>
        <dbReference type="SMART" id="SM00822"/>
    </source>
</evidence>
<dbReference type="SMART" id="SM00822">
    <property type="entry name" value="PKS_KR"/>
    <property type="match status" value="1"/>
</dbReference>
<dbReference type="SUPFAM" id="SSF51735">
    <property type="entry name" value="NAD(P)-binding Rossmann-fold domains"/>
    <property type="match status" value="1"/>
</dbReference>
<proteinExistence type="inferred from homology"/>
<dbReference type="AlphaFoldDB" id="A0A1I5ZPV2"/>
<dbReference type="Gene3D" id="3.40.50.720">
    <property type="entry name" value="NAD(P)-binding Rossmann-like Domain"/>
    <property type="match status" value="1"/>
</dbReference>
<dbReference type="EMBL" id="FOXV01000011">
    <property type="protein sequence ID" value="SFQ58435.1"/>
    <property type="molecule type" value="Genomic_DNA"/>
</dbReference>
<dbReference type="InterPro" id="IPR002347">
    <property type="entry name" value="SDR_fam"/>
</dbReference>
<dbReference type="RefSeq" id="WP_093013928.1">
    <property type="nucleotide sequence ID" value="NZ_FOXV01000011.1"/>
</dbReference>
<evidence type="ECO:0000313" key="4">
    <source>
        <dbReference type="EMBL" id="SFQ58435.1"/>
    </source>
</evidence>
<dbReference type="FunFam" id="3.40.50.720:FF:000084">
    <property type="entry name" value="Short-chain dehydrogenase reductase"/>
    <property type="match status" value="1"/>
</dbReference>
<dbReference type="GO" id="GO:0016616">
    <property type="term" value="F:oxidoreductase activity, acting on the CH-OH group of donors, NAD or NADP as acceptor"/>
    <property type="evidence" value="ECO:0007669"/>
    <property type="project" value="TreeGrafter"/>
</dbReference>
<dbReference type="PROSITE" id="PS00061">
    <property type="entry name" value="ADH_SHORT"/>
    <property type="match status" value="1"/>
</dbReference>
<name>A0A1I5ZPV2_9RHOB</name>
<protein>
    <submittedName>
        <fullName evidence="4">2-deoxy-D-gluconate 3-dehydrogenase</fullName>
    </submittedName>
</protein>